<dbReference type="WBParaSite" id="ECPE_0001386701-mRNA-1">
    <property type="protein sequence ID" value="ECPE_0001386701-mRNA-1"/>
    <property type="gene ID" value="ECPE_0001386701"/>
</dbReference>
<reference evidence="4" key="1">
    <citation type="submission" date="2016-06" db="UniProtKB">
        <authorList>
            <consortium name="WormBaseParasite"/>
        </authorList>
    </citation>
    <scope>IDENTIFICATION</scope>
</reference>
<evidence type="ECO:0000313" key="2">
    <source>
        <dbReference type="EMBL" id="VDP91100.1"/>
    </source>
</evidence>
<dbReference type="PANTHER" id="PTHR21696">
    <property type="entry name" value="PROTEIN UNC-79 HOMOLOG"/>
    <property type="match status" value="1"/>
</dbReference>
<evidence type="ECO:0000313" key="4">
    <source>
        <dbReference type="WBParaSite" id="ECPE_0001386701-mRNA-1"/>
    </source>
</evidence>
<dbReference type="InterPro" id="IPR024855">
    <property type="entry name" value="UNC79"/>
</dbReference>
<name>A0A183B3P2_9TREM</name>
<dbReference type="PANTHER" id="PTHR21696:SF2">
    <property type="entry name" value="PROTEIN UNC-79 HOMOLOG"/>
    <property type="match status" value="1"/>
</dbReference>
<feature type="compositionally biased region" description="Basic and acidic residues" evidence="1">
    <location>
        <begin position="245"/>
        <end position="256"/>
    </location>
</feature>
<dbReference type="AlphaFoldDB" id="A0A183B3P2"/>
<organism evidence="4">
    <name type="scientific">Echinostoma caproni</name>
    <dbReference type="NCBI Taxonomy" id="27848"/>
    <lineage>
        <taxon>Eukaryota</taxon>
        <taxon>Metazoa</taxon>
        <taxon>Spiralia</taxon>
        <taxon>Lophotrochozoa</taxon>
        <taxon>Platyhelminthes</taxon>
        <taxon>Trematoda</taxon>
        <taxon>Digenea</taxon>
        <taxon>Plagiorchiida</taxon>
        <taxon>Echinostomata</taxon>
        <taxon>Echinostomatoidea</taxon>
        <taxon>Echinostomatidae</taxon>
        <taxon>Echinostoma</taxon>
    </lineage>
</organism>
<keyword evidence="3" id="KW-1185">Reference proteome</keyword>
<evidence type="ECO:0000256" key="1">
    <source>
        <dbReference type="SAM" id="MobiDB-lite"/>
    </source>
</evidence>
<accession>A0A183B3P2</accession>
<feature type="compositionally biased region" description="Polar residues" evidence="1">
    <location>
        <begin position="205"/>
        <end position="244"/>
    </location>
</feature>
<dbReference type="OrthoDB" id="6270916at2759"/>
<reference evidence="2 3" key="2">
    <citation type="submission" date="2018-11" db="EMBL/GenBank/DDBJ databases">
        <authorList>
            <consortium name="Pathogen Informatics"/>
        </authorList>
    </citation>
    <scope>NUCLEOTIDE SEQUENCE [LARGE SCALE GENOMIC DNA]</scope>
    <source>
        <strain evidence="2 3">Egypt</strain>
    </source>
</reference>
<sequence length="469" mass="48006">MDAGGTIEPNQVVEGLTTLFNPQTYHLFSTGAAELMRPHLPDCIAFISDVHTMHKVKQAQKSAIQLTVNPCGLVGGSGTSIGLGKSGIPTSSGSVGGLLNTSSGLTTSGLVGAGATSAGGAGGAFGGTTTGLISSLPSLHEDVLGAHLKSGLAQYVSLELSRSSSVNDQDVLPMLAPGLLVDIKPIKSTGFSSTGAPLRLRPPIIQTNAPGNSVSATHYSTSTGNSEISTGKQQHRSSGSIASRQSDDSTADRSSRGPDATVIVITPSVESTSAAGITLENPMTRMSTSHGSTSTAGSGSNSRVQSPVSTTVTVHPPPPPAVSDVPLHTGPGPTASSSAVPGAPTSGGPSRLTTTYGHVTLAPTFSQTSQIDAPILHHLPWLKCIPPSTQLGPRDFFIMVERVRTLSWILLGATMNMALTREATGLACRPIPFVLVRSVADLVKALLSSFPDQQKVSGLRSGWSSNDDL</sequence>
<proteinExistence type="predicted"/>
<dbReference type="EMBL" id="UZAN01056052">
    <property type="protein sequence ID" value="VDP91100.1"/>
    <property type="molecule type" value="Genomic_DNA"/>
</dbReference>
<feature type="compositionally biased region" description="Low complexity" evidence="1">
    <location>
        <begin position="287"/>
        <end position="314"/>
    </location>
</feature>
<evidence type="ECO:0000313" key="3">
    <source>
        <dbReference type="Proteomes" id="UP000272942"/>
    </source>
</evidence>
<dbReference type="Proteomes" id="UP000272942">
    <property type="component" value="Unassembled WGS sequence"/>
</dbReference>
<gene>
    <name evidence="2" type="ORF">ECPE_LOCUS13828</name>
</gene>
<protein>
    <submittedName>
        <fullName evidence="4">SPOC domain-containing protein</fullName>
    </submittedName>
</protein>
<feature type="region of interest" description="Disordered" evidence="1">
    <location>
        <begin position="204"/>
        <end position="349"/>
    </location>
</feature>